<keyword evidence="2" id="KW-1185">Reference proteome</keyword>
<dbReference type="RefSeq" id="WP_345686896.1">
    <property type="nucleotide sequence ID" value="NZ_BAABIT010000001.1"/>
</dbReference>
<dbReference type="Proteomes" id="UP001595829">
    <property type="component" value="Unassembled WGS sequence"/>
</dbReference>
<organism evidence="1 2">
    <name type="scientific">Streptomyces coeruleoprunus</name>
    <dbReference type="NCBI Taxonomy" id="285563"/>
    <lineage>
        <taxon>Bacteria</taxon>
        <taxon>Bacillati</taxon>
        <taxon>Actinomycetota</taxon>
        <taxon>Actinomycetes</taxon>
        <taxon>Kitasatosporales</taxon>
        <taxon>Streptomycetaceae</taxon>
        <taxon>Streptomyces</taxon>
    </lineage>
</organism>
<reference evidence="2" key="1">
    <citation type="journal article" date="2019" name="Int. J. Syst. Evol. Microbiol.">
        <title>The Global Catalogue of Microorganisms (GCM) 10K type strain sequencing project: providing services to taxonomists for standard genome sequencing and annotation.</title>
        <authorList>
            <consortium name="The Broad Institute Genomics Platform"/>
            <consortium name="The Broad Institute Genome Sequencing Center for Infectious Disease"/>
            <person name="Wu L."/>
            <person name="Ma J."/>
        </authorList>
    </citation>
    <scope>NUCLEOTIDE SEQUENCE [LARGE SCALE GENOMIC DNA]</scope>
    <source>
        <strain evidence="2">CGMCC 4.1648</strain>
    </source>
</reference>
<gene>
    <name evidence="1" type="ORF">ACFPM3_17885</name>
</gene>
<accession>A0ABV9XI96</accession>
<protein>
    <submittedName>
        <fullName evidence="1">DUF2180 family protein</fullName>
    </submittedName>
</protein>
<evidence type="ECO:0000313" key="1">
    <source>
        <dbReference type="EMBL" id="MFC5024005.1"/>
    </source>
</evidence>
<comment type="caution">
    <text evidence="1">The sequence shown here is derived from an EMBL/GenBank/DDBJ whole genome shotgun (WGS) entry which is preliminary data.</text>
</comment>
<dbReference type="EMBL" id="JBHSJD010000013">
    <property type="protein sequence ID" value="MFC5024005.1"/>
    <property type="molecule type" value="Genomic_DNA"/>
</dbReference>
<name>A0ABV9XI96_9ACTN</name>
<sequence>MNCYECDEPTTAVAICQQCGVAVCREHVRLHAEEISDSVGPGPAQRASARRVTCPVCERAEHSKRPQGVSP</sequence>
<evidence type="ECO:0000313" key="2">
    <source>
        <dbReference type="Proteomes" id="UP001595829"/>
    </source>
</evidence>
<dbReference type="Pfam" id="PF09947">
    <property type="entry name" value="DUF2180"/>
    <property type="match status" value="1"/>
</dbReference>
<proteinExistence type="predicted"/>
<dbReference type="InterPro" id="IPR017211">
    <property type="entry name" value="UCP037465_Znf"/>
</dbReference>